<protein>
    <submittedName>
        <fullName evidence="1">Ovule protein</fullName>
    </submittedName>
</protein>
<accession>A0A0R3RAI9</accession>
<proteinExistence type="predicted"/>
<organism evidence="1">
    <name type="scientific">Brugia timori</name>
    <dbReference type="NCBI Taxonomy" id="42155"/>
    <lineage>
        <taxon>Eukaryota</taxon>
        <taxon>Metazoa</taxon>
        <taxon>Ecdysozoa</taxon>
        <taxon>Nematoda</taxon>
        <taxon>Chromadorea</taxon>
        <taxon>Rhabditida</taxon>
        <taxon>Spirurina</taxon>
        <taxon>Spiruromorpha</taxon>
        <taxon>Filarioidea</taxon>
        <taxon>Onchocercidae</taxon>
        <taxon>Brugia</taxon>
    </lineage>
</organism>
<reference evidence="1" key="1">
    <citation type="submission" date="2017-02" db="UniProtKB">
        <authorList>
            <consortium name="WormBaseParasite"/>
        </authorList>
    </citation>
    <scope>IDENTIFICATION</scope>
</reference>
<dbReference type="AlphaFoldDB" id="A0A0R3RAI9"/>
<name>A0A0R3RAI9_9BILA</name>
<evidence type="ECO:0000313" key="1">
    <source>
        <dbReference type="WBParaSite" id="BTMF_0001705201-mRNA-1"/>
    </source>
</evidence>
<dbReference type="WBParaSite" id="BTMF_0001705201-mRNA-1">
    <property type="protein sequence ID" value="BTMF_0001705201-mRNA-1"/>
    <property type="gene ID" value="BTMF_0001705201"/>
</dbReference>
<sequence length="73" mass="8597">LISGCRHNLHEIINNFCAQNLVKTCNSIKYFEDSTIVSNFCRYYLAIFPKEQSVFSMMIYAVAFKQRTFQKMT</sequence>